<dbReference type="Pfam" id="PF00924">
    <property type="entry name" value="MS_channel_2nd"/>
    <property type="match status" value="1"/>
</dbReference>
<gene>
    <name evidence="9" type="ORF">FSB76_29365</name>
</gene>
<evidence type="ECO:0000256" key="2">
    <source>
        <dbReference type="ARBA" id="ARBA00008017"/>
    </source>
</evidence>
<feature type="transmembrane region" description="Helical" evidence="7">
    <location>
        <begin position="59"/>
        <end position="79"/>
    </location>
</feature>
<proteinExistence type="inferred from homology"/>
<accession>A0A5B8W8T0</accession>
<organism evidence="9 10">
    <name type="scientific">Mucilaginibacter ginsenosidivorax</name>
    <dbReference type="NCBI Taxonomy" id="862126"/>
    <lineage>
        <taxon>Bacteria</taxon>
        <taxon>Pseudomonadati</taxon>
        <taxon>Bacteroidota</taxon>
        <taxon>Sphingobacteriia</taxon>
        <taxon>Sphingobacteriales</taxon>
        <taxon>Sphingobacteriaceae</taxon>
        <taxon>Mucilaginibacter</taxon>
    </lineage>
</organism>
<feature type="transmembrane region" description="Helical" evidence="7">
    <location>
        <begin position="85"/>
        <end position="105"/>
    </location>
</feature>
<dbReference type="SUPFAM" id="SSF82861">
    <property type="entry name" value="Mechanosensitive channel protein MscS (YggB), transmembrane region"/>
    <property type="match status" value="1"/>
</dbReference>
<dbReference type="PANTHER" id="PTHR30221:SF1">
    <property type="entry name" value="SMALL-CONDUCTANCE MECHANOSENSITIVE CHANNEL"/>
    <property type="match status" value="1"/>
</dbReference>
<evidence type="ECO:0000256" key="3">
    <source>
        <dbReference type="ARBA" id="ARBA00022475"/>
    </source>
</evidence>
<dbReference type="SUPFAM" id="SSF50182">
    <property type="entry name" value="Sm-like ribonucleoproteins"/>
    <property type="match status" value="1"/>
</dbReference>
<evidence type="ECO:0000256" key="6">
    <source>
        <dbReference type="ARBA" id="ARBA00023136"/>
    </source>
</evidence>
<keyword evidence="6 7" id="KW-0472">Membrane</keyword>
<comment type="similarity">
    <text evidence="2">Belongs to the MscS (TC 1.A.23) family.</text>
</comment>
<evidence type="ECO:0000256" key="4">
    <source>
        <dbReference type="ARBA" id="ARBA00022692"/>
    </source>
</evidence>
<sequence length="261" mass="28755">MKIEKLYDHVYDWIIKYGPGLIVGVLVLLVGLWLINLFVKWSHSGMHRKNVDPSLKPFLLSLIAVALRILLVLGVMQIVGIQMTLFAALIGALGVAVGLALSGTLQNFASGVLILLLKPFVVGDNIIAQGQEGTVISIQIFYTVITTYDNRTVIVPNSKLSNEVIINISREGTRRLDLELKMPNNIDIKEVKSVIDEAINKTESILPKPERRIGVGTIEADGYRINVNLWVNAHGFQDTKLAIQEIILQSIKDAGIKIPGM</sequence>
<dbReference type="InterPro" id="IPR011066">
    <property type="entry name" value="MscS_channel_C_sf"/>
</dbReference>
<evidence type="ECO:0000256" key="5">
    <source>
        <dbReference type="ARBA" id="ARBA00022989"/>
    </source>
</evidence>
<evidence type="ECO:0000313" key="9">
    <source>
        <dbReference type="EMBL" id="QEC79867.1"/>
    </source>
</evidence>
<evidence type="ECO:0000256" key="1">
    <source>
        <dbReference type="ARBA" id="ARBA00004651"/>
    </source>
</evidence>
<dbReference type="Proteomes" id="UP000321362">
    <property type="component" value="Chromosome"/>
</dbReference>
<dbReference type="InterPro" id="IPR010920">
    <property type="entry name" value="LSM_dom_sf"/>
</dbReference>
<dbReference type="RefSeq" id="WP_147059871.1">
    <property type="nucleotide sequence ID" value="NZ_CP042437.1"/>
</dbReference>
<evidence type="ECO:0000256" key="7">
    <source>
        <dbReference type="SAM" id="Phobius"/>
    </source>
</evidence>
<dbReference type="PROSITE" id="PS01246">
    <property type="entry name" value="UPF0003"/>
    <property type="match status" value="1"/>
</dbReference>
<dbReference type="InterPro" id="IPR011014">
    <property type="entry name" value="MscS_channel_TM-2"/>
</dbReference>
<reference evidence="9 10" key="1">
    <citation type="journal article" date="2013" name="J. Microbiol.">
        <title>Mucilaginibacter ginsenosidivorax sp. nov., with ginsenoside converting activity isolated from sediment.</title>
        <authorList>
            <person name="Kim J.K."/>
            <person name="Choi T.E."/>
            <person name="Liu Q.M."/>
            <person name="Park H.Y."/>
            <person name="Yi T.H."/>
            <person name="Yoon M.H."/>
            <person name="Kim S.C."/>
            <person name="Im W.T."/>
        </authorList>
    </citation>
    <scope>NUCLEOTIDE SEQUENCE [LARGE SCALE GENOMIC DNA]</scope>
    <source>
        <strain evidence="9 10">KHI28</strain>
    </source>
</reference>
<dbReference type="PANTHER" id="PTHR30221">
    <property type="entry name" value="SMALL-CONDUCTANCE MECHANOSENSITIVE CHANNEL"/>
    <property type="match status" value="1"/>
</dbReference>
<evidence type="ECO:0000313" key="10">
    <source>
        <dbReference type="Proteomes" id="UP000321362"/>
    </source>
</evidence>
<name>A0A5B8W8T0_9SPHI</name>
<dbReference type="InterPro" id="IPR045275">
    <property type="entry name" value="MscS_archaea/bacteria_type"/>
</dbReference>
<dbReference type="InterPro" id="IPR006686">
    <property type="entry name" value="MscS_channel_CS"/>
</dbReference>
<dbReference type="OrthoDB" id="9809206at2"/>
<dbReference type="GO" id="GO:0005886">
    <property type="term" value="C:plasma membrane"/>
    <property type="evidence" value="ECO:0007669"/>
    <property type="project" value="UniProtKB-SubCell"/>
</dbReference>
<keyword evidence="5 7" id="KW-1133">Transmembrane helix</keyword>
<dbReference type="InterPro" id="IPR023408">
    <property type="entry name" value="MscS_beta-dom_sf"/>
</dbReference>
<dbReference type="KEGG" id="mgk:FSB76_29365"/>
<protein>
    <submittedName>
        <fullName evidence="9">Mechanosensitive ion channel family protein</fullName>
    </submittedName>
</protein>
<comment type="subcellular location">
    <subcellularLocation>
        <location evidence="1">Cell membrane</location>
        <topology evidence="1">Multi-pass membrane protein</topology>
    </subcellularLocation>
</comment>
<dbReference type="InterPro" id="IPR006685">
    <property type="entry name" value="MscS_channel_2nd"/>
</dbReference>
<dbReference type="Gene3D" id="2.30.30.60">
    <property type="match status" value="1"/>
</dbReference>
<dbReference type="SUPFAM" id="SSF82689">
    <property type="entry name" value="Mechanosensitive channel protein MscS (YggB), C-terminal domain"/>
    <property type="match status" value="1"/>
</dbReference>
<dbReference type="Gene3D" id="3.30.70.100">
    <property type="match status" value="1"/>
</dbReference>
<feature type="transmembrane region" description="Helical" evidence="7">
    <location>
        <begin position="20"/>
        <end position="39"/>
    </location>
</feature>
<keyword evidence="4 7" id="KW-0812">Transmembrane</keyword>
<dbReference type="Gene3D" id="1.10.287.1260">
    <property type="match status" value="1"/>
</dbReference>
<dbReference type="EMBL" id="CP042437">
    <property type="protein sequence ID" value="QEC79867.1"/>
    <property type="molecule type" value="Genomic_DNA"/>
</dbReference>
<dbReference type="GO" id="GO:0008381">
    <property type="term" value="F:mechanosensitive monoatomic ion channel activity"/>
    <property type="evidence" value="ECO:0007669"/>
    <property type="project" value="InterPro"/>
</dbReference>
<evidence type="ECO:0000259" key="8">
    <source>
        <dbReference type="Pfam" id="PF00924"/>
    </source>
</evidence>
<keyword evidence="3" id="KW-1003">Cell membrane</keyword>
<dbReference type="AlphaFoldDB" id="A0A5B8W8T0"/>
<feature type="domain" description="Mechanosensitive ion channel MscS" evidence="8">
    <location>
        <begin position="104"/>
        <end position="170"/>
    </location>
</feature>
<keyword evidence="10" id="KW-1185">Reference proteome</keyword>